<evidence type="ECO:0000313" key="4">
    <source>
        <dbReference type="EMBL" id="SHM59381.1"/>
    </source>
</evidence>
<keyword evidence="5" id="KW-1185">Reference proteome</keyword>
<dbReference type="GO" id="GO:0016151">
    <property type="term" value="F:nickel cation binding"/>
    <property type="evidence" value="ECO:0007669"/>
    <property type="project" value="UniProtKB-UniRule"/>
</dbReference>
<comment type="subcellular location">
    <subcellularLocation>
        <location evidence="3">Cytoplasm</location>
    </subcellularLocation>
</comment>
<dbReference type="AlphaFoldDB" id="A0A1M7K2H7"/>
<evidence type="ECO:0000256" key="2">
    <source>
        <dbReference type="ARBA" id="ARBA00023186"/>
    </source>
</evidence>
<dbReference type="EMBL" id="FRBL01000009">
    <property type="protein sequence ID" value="SHM59381.1"/>
    <property type="molecule type" value="Genomic_DNA"/>
</dbReference>
<keyword evidence="3" id="KW-0996">Nickel insertion</keyword>
<protein>
    <recommendedName>
        <fullName evidence="3">Urease accessory protein UreD</fullName>
    </recommendedName>
</protein>
<dbReference type="InterPro" id="IPR002669">
    <property type="entry name" value="UreD"/>
</dbReference>
<dbReference type="PANTHER" id="PTHR33643">
    <property type="entry name" value="UREASE ACCESSORY PROTEIN D"/>
    <property type="match status" value="1"/>
</dbReference>
<evidence type="ECO:0000256" key="3">
    <source>
        <dbReference type="HAMAP-Rule" id="MF_01384"/>
    </source>
</evidence>
<proteinExistence type="inferred from homology"/>
<gene>
    <name evidence="3" type="primary">ureD</name>
    <name evidence="4" type="ORF">SAMN05444266_109119</name>
</gene>
<dbReference type="STRING" id="1419482.SAMN05444266_109119"/>
<keyword evidence="3" id="KW-0963">Cytoplasm</keyword>
<dbReference type="Pfam" id="PF01774">
    <property type="entry name" value="UreD"/>
    <property type="match status" value="1"/>
</dbReference>
<evidence type="ECO:0000313" key="5">
    <source>
        <dbReference type="Proteomes" id="UP000184420"/>
    </source>
</evidence>
<evidence type="ECO:0000256" key="1">
    <source>
        <dbReference type="ARBA" id="ARBA00007177"/>
    </source>
</evidence>
<keyword evidence="2 3" id="KW-0143">Chaperone</keyword>
<dbReference type="GO" id="GO:0005737">
    <property type="term" value="C:cytoplasm"/>
    <property type="evidence" value="ECO:0007669"/>
    <property type="project" value="UniProtKB-SubCell"/>
</dbReference>
<organism evidence="4 5">
    <name type="scientific">Chitinophaga jiangningensis</name>
    <dbReference type="NCBI Taxonomy" id="1419482"/>
    <lineage>
        <taxon>Bacteria</taxon>
        <taxon>Pseudomonadati</taxon>
        <taxon>Bacteroidota</taxon>
        <taxon>Chitinophagia</taxon>
        <taxon>Chitinophagales</taxon>
        <taxon>Chitinophagaceae</taxon>
        <taxon>Chitinophaga</taxon>
    </lineage>
</organism>
<dbReference type="RefSeq" id="WP_073085553.1">
    <property type="nucleotide sequence ID" value="NZ_FRBL01000009.1"/>
</dbReference>
<comment type="similarity">
    <text evidence="1 3">Belongs to the UreD family.</text>
</comment>
<sequence length="266" mass="29913">MNNRLTIKGGFKHGRSYLKDTFFTPPFRVVDVSEHRHDPTAYVMVMSSSPGMLDGDHYDINIEVETGCSLQLQSQSYQRIFNMERGASQLQQIKLHPGAAFTYVQHPVVPHEKAIFKGRNRIELADDCLLTFGEILTCGRKHSGEVFRYTSFHNITEVYHHAKLLVKDNLLLQPLTVDMAAIGQMEGFTHQATLMHVDTGEGIGADLVPALYTLLEEEKEVALGISSPSKQVLVLRMLGNGGEQLFNALQKVAHHCRHYKTQETHS</sequence>
<dbReference type="OrthoDB" id="9807968at2"/>
<dbReference type="Proteomes" id="UP000184420">
    <property type="component" value="Unassembled WGS sequence"/>
</dbReference>
<dbReference type="HAMAP" id="MF_01384">
    <property type="entry name" value="UreD"/>
    <property type="match status" value="1"/>
</dbReference>
<comment type="subunit">
    <text evidence="3">UreD, UreF and UreG form a complex that acts as a GTP-hydrolysis-dependent molecular chaperone, activating the urease apoprotein by helping to assemble the nickel containing metallocenter of UreC. The UreE protein probably delivers the nickel.</text>
</comment>
<dbReference type="PANTHER" id="PTHR33643:SF1">
    <property type="entry name" value="UREASE ACCESSORY PROTEIN D"/>
    <property type="match status" value="1"/>
</dbReference>
<comment type="function">
    <text evidence="3">Required for maturation of urease via the functional incorporation of the urease nickel metallocenter.</text>
</comment>
<accession>A0A1M7K2H7</accession>
<name>A0A1M7K2H7_9BACT</name>
<reference evidence="4 5" key="1">
    <citation type="submission" date="2016-11" db="EMBL/GenBank/DDBJ databases">
        <authorList>
            <person name="Jaros S."/>
            <person name="Januszkiewicz K."/>
            <person name="Wedrychowicz H."/>
        </authorList>
    </citation>
    <scope>NUCLEOTIDE SEQUENCE [LARGE SCALE GENOMIC DNA]</scope>
    <source>
        <strain evidence="4 5">DSM 27406</strain>
    </source>
</reference>